<dbReference type="EMBL" id="KX243406">
    <property type="protein sequence ID" value="APO16949.1"/>
    <property type="molecule type" value="Genomic_DNA"/>
</dbReference>
<dbReference type="SUPFAM" id="SSF52540">
    <property type="entry name" value="P-loop containing nucleoside triphosphate hydrolases"/>
    <property type="match status" value="1"/>
</dbReference>
<dbReference type="EMBL" id="KX243405">
    <property type="protein sequence ID" value="APO16854.1"/>
    <property type="molecule type" value="Genomic_DNA"/>
</dbReference>
<dbReference type="Gene3D" id="3.40.50.300">
    <property type="entry name" value="P-loop containing nucleotide triphosphate hydrolases"/>
    <property type="match status" value="1"/>
</dbReference>
<evidence type="ECO:0000313" key="1">
    <source>
        <dbReference type="EMBL" id="APO16854.1"/>
    </source>
</evidence>
<reference evidence="2" key="1">
    <citation type="journal article" date="2016" name="Sci. Rep.">
        <title>SXT/R391 integrative and conjugative elements in Proteus species reveal abundant genetic diversity and multidrug resistance.</title>
        <authorList>
            <person name="Li X."/>
            <person name="Du Y."/>
            <person name="Du P."/>
            <person name="Dai H."/>
            <person name="Fang Y."/>
            <person name="Li Z."/>
            <person name="Lv N."/>
            <person name="Zhu B."/>
            <person name="Kan B."/>
            <person name="Wang D."/>
        </authorList>
    </citation>
    <scope>NUCLEOTIDE SEQUENCE</scope>
    <source>
        <strain evidence="1">09MAS2407</strain>
        <strain evidence="2">09MAS2410</strain>
        <strain evidence="3">09MAS2416</strain>
    </source>
</reference>
<dbReference type="PANTHER" id="PTHR42957">
    <property type="entry name" value="HELICASE MJ1565-RELATED"/>
    <property type="match status" value="1"/>
</dbReference>
<proteinExistence type="predicted"/>
<dbReference type="AlphaFoldDB" id="A0A1L5JNA9"/>
<keyword evidence="2" id="KW-0378">Hydrolase</keyword>
<dbReference type="InterPro" id="IPR027417">
    <property type="entry name" value="P-loop_NTPase"/>
</dbReference>
<sequence>MHIPNITTGNKIEVVPHDIVLGVNGDSAQFGLLGEVHGRKIALDLNHTHTLSLFGVQGGGKSYTLGSVVEMATKSIPSINTLHKELASVIFHYSATQDYKPEFTSMIAPNDDVTQLAKLKEVYGAEPASLDDVVLLAPEDKLNERRAEYPGIQVHPLKFCSSELQAGHWKFLMGAIGNQAAYIRQLGNIMRKNRNNLSIQAIRDGIQNSSLSDSLKDLADMRLDFAEQYIDDQLNVGSLIRPGRMIVVDVRDEFIEKDEALGLFVVLLQIFSEAKYQGQSFNKLIVFDECHKYIDSPDLVKGLVETVREMRHKGTSVMIASQDPPSVPVELIQLSSQIILHKFNAPDWLKHIQKACIGLKSLTPEKLGALKPGEAYIWSSKASDNAFVSDAMKIQCRPRVTKHGGDTLTAV</sequence>
<gene>
    <name evidence="2" type="primary">herA</name>
</gene>
<keyword evidence="2" id="KW-0347">Helicase</keyword>
<keyword evidence="2" id="KW-0067">ATP-binding</keyword>
<evidence type="ECO:0000313" key="2">
    <source>
        <dbReference type="EMBL" id="APO16949.1"/>
    </source>
</evidence>
<dbReference type="InterPro" id="IPR008571">
    <property type="entry name" value="HerA-like"/>
</dbReference>
<dbReference type="PANTHER" id="PTHR42957:SF1">
    <property type="entry name" value="HELICASE MJ1565-RELATED"/>
    <property type="match status" value="1"/>
</dbReference>
<evidence type="ECO:0000313" key="3">
    <source>
        <dbReference type="EMBL" id="APO17033.1"/>
    </source>
</evidence>
<dbReference type="GO" id="GO:0004386">
    <property type="term" value="F:helicase activity"/>
    <property type="evidence" value="ECO:0007669"/>
    <property type="project" value="UniProtKB-KW"/>
</dbReference>
<protein>
    <submittedName>
        <fullName evidence="2">Bipolar DNA helicase HerA</fullName>
    </submittedName>
</protein>
<accession>A0A1L5JNA9</accession>
<keyword evidence="2" id="KW-0547">Nucleotide-binding</keyword>
<organism evidence="2">
    <name type="scientific">Proteus mirabilis</name>
    <dbReference type="NCBI Taxonomy" id="584"/>
    <lineage>
        <taxon>Bacteria</taxon>
        <taxon>Pseudomonadati</taxon>
        <taxon>Pseudomonadota</taxon>
        <taxon>Gammaproteobacteria</taxon>
        <taxon>Enterobacterales</taxon>
        <taxon>Morganellaceae</taxon>
        <taxon>Proteus</taxon>
    </lineage>
</organism>
<dbReference type="EMBL" id="KX243407">
    <property type="protein sequence ID" value="APO17033.1"/>
    <property type="molecule type" value="Genomic_DNA"/>
</dbReference>
<name>A0A1L5JNA9_PROMI</name>